<proteinExistence type="predicted"/>
<organism evidence="1">
    <name type="scientific">Arundo donax</name>
    <name type="common">Giant reed</name>
    <name type="synonym">Donax arundinaceus</name>
    <dbReference type="NCBI Taxonomy" id="35708"/>
    <lineage>
        <taxon>Eukaryota</taxon>
        <taxon>Viridiplantae</taxon>
        <taxon>Streptophyta</taxon>
        <taxon>Embryophyta</taxon>
        <taxon>Tracheophyta</taxon>
        <taxon>Spermatophyta</taxon>
        <taxon>Magnoliopsida</taxon>
        <taxon>Liliopsida</taxon>
        <taxon>Poales</taxon>
        <taxon>Poaceae</taxon>
        <taxon>PACMAD clade</taxon>
        <taxon>Arundinoideae</taxon>
        <taxon>Arundineae</taxon>
        <taxon>Arundo</taxon>
    </lineage>
</organism>
<name>A0A0A9GRN2_ARUDO</name>
<reference evidence="1" key="2">
    <citation type="journal article" date="2015" name="Data Brief">
        <title>Shoot transcriptome of the giant reed, Arundo donax.</title>
        <authorList>
            <person name="Barrero R.A."/>
            <person name="Guerrero F.D."/>
            <person name="Moolhuijzen P."/>
            <person name="Goolsby J.A."/>
            <person name="Tidwell J."/>
            <person name="Bellgard S.E."/>
            <person name="Bellgard M.I."/>
        </authorList>
    </citation>
    <scope>NUCLEOTIDE SEQUENCE</scope>
    <source>
        <tissue evidence="1">Shoot tissue taken approximately 20 cm above the soil surface</tissue>
    </source>
</reference>
<evidence type="ECO:0000313" key="1">
    <source>
        <dbReference type="EMBL" id="JAE23358.1"/>
    </source>
</evidence>
<sequence>MQLKTKRQCTAFEARSTERTPQTLHHYPLFQQSTLCPFHLSLKLYYDI</sequence>
<accession>A0A0A9GRN2</accession>
<reference evidence="1" key="1">
    <citation type="submission" date="2014-09" db="EMBL/GenBank/DDBJ databases">
        <authorList>
            <person name="Magalhaes I.L.F."/>
            <person name="Oliveira U."/>
            <person name="Santos F.R."/>
            <person name="Vidigal T.H.D.A."/>
            <person name="Brescovit A.D."/>
            <person name="Santos A.J."/>
        </authorList>
    </citation>
    <scope>NUCLEOTIDE SEQUENCE</scope>
    <source>
        <tissue evidence="1">Shoot tissue taken approximately 20 cm above the soil surface</tissue>
    </source>
</reference>
<dbReference type="EMBL" id="GBRH01174538">
    <property type="protein sequence ID" value="JAE23358.1"/>
    <property type="molecule type" value="Transcribed_RNA"/>
</dbReference>
<protein>
    <submittedName>
        <fullName evidence="1">Uncharacterized protein</fullName>
    </submittedName>
</protein>
<dbReference type="AlphaFoldDB" id="A0A0A9GRN2"/>